<dbReference type="SUPFAM" id="SSF51569">
    <property type="entry name" value="Aldolase"/>
    <property type="match status" value="1"/>
</dbReference>
<evidence type="ECO:0000256" key="4">
    <source>
        <dbReference type="ARBA" id="ARBA00011233"/>
    </source>
</evidence>
<name>A0A1H2E4B5_9GAMM</name>
<comment type="pathway">
    <text evidence="2">Carbohydrate acid metabolism; 2-dehydro-3-deoxy-D-gluconate degradation; D-glyceraldehyde 3-phosphate and pyruvate from 2-dehydro-3-deoxy-D-gluconate: step 2/2.</text>
</comment>
<keyword evidence="6" id="KW-0456">Lyase</keyword>
<dbReference type="NCBIfam" id="NF004325">
    <property type="entry name" value="PRK05718.1"/>
    <property type="match status" value="1"/>
</dbReference>
<comment type="subunit">
    <text evidence="4">Homotrimer.</text>
</comment>
<reference evidence="10" key="1">
    <citation type="submission" date="2016-10" db="EMBL/GenBank/DDBJ databases">
        <authorList>
            <person name="Varghese N."/>
            <person name="Submissions S."/>
        </authorList>
    </citation>
    <scope>NUCLEOTIDE SEQUENCE [LARGE SCALE GENOMIC DNA]</scope>
    <source>
        <strain evidence="10">CECT 8338</strain>
    </source>
</reference>
<evidence type="ECO:0000256" key="1">
    <source>
        <dbReference type="ARBA" id="ARBA00000654"/>
    </source>
</evidence>
<evidence type="ECO:0000256" key="7">
    <source>
        <dbReference type="ARBA" id="ARBA00023270"/>
    </source>
</evidence>
<dbReference type="InterPro" id="IPR013785">
    <property type="entry name" value="Aldolase_TIM"/>
</dbReference>
<dbReference type="GO" id="GO:0008675">
    <property type="term" value="F:2-dehydro-3-deoxy-phosphogluconate aldolase activity"/>
    <property type="evidence" value="ECO:0007669"/>
    <property type="project" value="UniProtKB-EC"/>
</dbReference>
<dbReference type="Gene3D" id="3.20.20.70">
    <property type="entry name" value="Aldolase class I"/>
    <property type="match status" value="1"/>
</dbReference>
<dbReference type="AlphaFoldDB" id="A0A1H2E4B5"/>
<evidence type="ECO:0000256" key="3">
    <source>
        <dbReference type="ARBA" id="ARBA00006906"/>
    </source>
</evidence>
<keyword evidence="8" id="KW-0119">Carbohydrate metabolism</keyword>
<dbReference type="Proteomes" id="UP000243924">
    <property type="component" value="Chromosome I"/>
</dbReference>
<evidence type="ECO:0000256" key="8">
    <source>
        <dbReference type="ARBA" id="ARBA00023277"/>
    </source>
</evidence>
<keyword evidence="7" id="KW-0704">Schiff base</keyword>
<dbReference type="PANTHER" id="PTHR30246:SF1">
    <property type="entry name" value="2-DEHYDRO-3-DEOXY-6-PHOSPHOGALACTONATE ALDOLASE-RELATED"/>
    <property type="match status" value="1"/>
</dbReference>
<evidence type="ECO:0000313" key="9">
    <source>
        <dbReference type="EMBL" id="SDT90062.1"/>
    </source>
</evidence>
<dbReference type="InterPro" id="IPR000887">
    <property type="entry name" value="Aldlse_KDPG_KHG"/>
</dbReference>
<evidence type="ECO:0000313" key="10">
    <source>
        <dbReference type="Proteomes" id="UP000243924"/>
    </source>
</evidence>
<organism evidence="9 10">
    <name type="scientific">Halopseudomonas salegens</name>
    <dbReference type="NCBI Taxonomy" id="1434072"/>
    <lineage>
        <taxon>Bacteria</taxon>
        <taxon>Pseudomonadati</taxon>
        <taxon>Pseudomonadota</taxon>
        <taxon>Gammaproteobacteria</taxon>
        <taxon>Pseudomonadales</taxon>
        <taxon>Pseudomonadaceae</taxon>
        <taxon>Halopseudomonas</taxon>
    </lineage>
</organism>
<evidence type="ECO:0000256" key="6">
    <source>
        <dbReference type="ARBA" id="ARBA00023239"/>
    </source>
</evidence>
<gene>
    <name evidence="9" type="ORF">SAMN05216210_0330</name>
</gene>
<comment type="similarity">
    <text evidence="3">Belongs to the KHG/KDPG aldolase family.</text>
</comment>
<dbReference type="STRING" id="1434072.SAMN05216210_0330"/>
<keyword evidence="10" id="KW-1185">Reference proteome</keyword>
<dbReference type="InterPro" id="IPR031338">
    <property type="entry name" value="KDPG/KHG_AS_2"/>
</dbReference>
<dbReference type="PROSITE" id="PS00160">
    <property type="entry name" value="ALDOLASE_KDPG_KHG_2"/>
    <property type="match status" value="1"/>
</dbReference>
<dbReference type="EMBL" id="LT629787">
    <property type="protein sequence ID" value="SDT90062.1"/>
    <property type="molecule type" value="Genomic_DNA"/>
</dbReference>
<comment type="catalytic activity">
    <reaction evidence="1">
        <text>2-dehydro-3-deoxy-6-phospho-D-gluconate = D-glyceraldehyde 3-phosphate + pyruvate</text>
        <dbReference type="Rhea" id="RHEA:17089"/>
        <dbReference type="ChEBI" id="CHEBI:15361"/>
        <dbReference type="ChEBI" id="CHEBI:57569"/>
        <dbReference type="ChEBI" id="CHEBI:59776"/>
        <dbReference type="EC" id="4.1.2.14"/>
    </reaction>
</comment>
<dbReference type="NCBIfam" id="TIGR01182">
    <property type="entry name" value="eda"/>
    <property type="match status" value="1"/>
</dbReference>
<sequence>MPTPSSNTFMAKKVEAIDLWCNQARILPVVTIEREEHILPLADALAAGGLRVLEVTLRTPIGLDAIQLLRKERPELIVGAGTIRDTNMFTQAESAGAQFIVSPGSTPELLEAGLNSPVPLIPGVATASDVMAGYARGYRRFKLFPAEMYGGIGALKGLGGPFEDIRFCPTGGISAKNAAQYLAQPNVMCVGGTWMLEAENVRQANWRAVETATKAALAACGTN</sequence>
<dbReference type="CDD" id="cd00452">
    <property type="entry name" value="KDPG_aldolase"/>
    <property type="match status" value="1"/>
</dbReference>
<evidence type="ECO:0000256" key="2">
    <source>
        <dbReference type="ARBA" id="ARBA00004736"/>
    </source>
</evidence>
<proteinExistence type="inferred from homology"/>
<dbReference type="EC" id="4.1.2.14" evidence="5"/>
<protein>
    <recommendedName>
        <fullName evidence="5">2-dehydro-3-deoxy-phosphogluconate aldolase</fullName>
        <ecNumber evidence="5">4.1.2.14</ecNumber>
    </recommendedName>
</protein>
<dbReference type="PANTHER" id="PTHR30246">
    <property type="entry name" value="2-KETO-3-DEOXY-6-PHOSPHOGLUCONATE ALDOLASE"/>
    <property type="match status" value="1"/>
</dbReference>
<dbReference type="PROSITE" id="PS00159">
    <property type="entry name" value="ALDOLASE_KDPG_KHG_1"/>
    <property type="match status" value="1"/>
</dbReference>
<dbReference type="InterPro" id="IPR031337">
    <property type="entry name" value="KDPG/KHG_AS_1"/>
</dbReference>
<accession>A0A1H2E4B5</accession>
<evidence type="ECO:0000256" key="5">
    <source>
        <dbReference type="ARBA" id="ARBA00013063"/>
    </source>
</evidence>
<dbReference type="Pfam" id="PF01081">
    <property type="entry name" value="Aldolase"/>
    <property type="match status" value="1"/>
</dbReference>